<dbReference type="InterPro" id="IPR032711">
    <property type="entry name" value="SoxY"/>
</dbReference>
<dbReference type="EMBL" id="NWUX01000015">
    <property type="protein sequence ID" value="PCF94764.1"/>
    <property type="molecule type" value="Genomic_DNA"/>
</dbReference>
<evidence type="ECO:0000313" key="3">
    <source>
        <dbReference type="EMBL" id="PCF94764.1"/>
    </source>
</evidence>
<organism evidence="3 4">
    <name type="scientific">Vreelandella nigrificans</name>
    <dbReference type="NCBI Taxonomy" id="2042704"/>
    <lineage>
        <taxon>Bacteria</taxon>
        <taxon>Pseudomonadati</taxon>
        <taxon>Pseudomonadota</taxon>
        <taxon>Gammaproteobacteria</taxon>
        <taxon>Oceanospirillales</taxon>
        <taxon>Halomonadaceae</taxon>
        <taxon>Vreelandella</taxon>
    </lineage>
</organism>
<dbReference type="InterPro" id="IPR030995">
    <property type="entry name" value="SoxZ"/>
</dbReference>
<feature type="domain" description="Ig-like SoxY" evidence="2">
    <location>
        <begin position="48"/>
        <end position="155"/>
    </location>
</feature>
<protein>
    <submittedName>
        <fullName evidence="3">Thiosulfate oxidation carrier complex protein SoxZ</fullName>
    </submittedName>
</protein>
<dbReference type="InterPro" id="IPR014880">
    <property type="entry name" value="SoxZ_dom"/>
</dbReference>
<reference evidence="4" key="1">
    <citation type="submission" date="2017-09" db="EMBL/GenBank/DDBJ databases">
        <authorList>
            <person name="Cho G.-S."/>
            <person name="Oguntoyinbo F.A."/>
            <person name="Cnockaert M."/>
            <person name="Kabisch J."/>
            <person name="Neve H."/>
            <person name="Bockelmann W."/>
            <person name="Wenning M."/>
            <person name="Franz C.M."/>
            <person name="Vandamme P."/>
        </authorList>
    </citation>
    <scope>NUCLEOTIDE SEQUENCE [LARGE SCALE GENOMIC DNA]</scope>
    <source>
        <strain evidence="4">MBT G8648</strain>
    </source>
</reference>
<evidence type="ECO:0000259" key="2">
    <source>
        <dbReference type="Pfam" id="PF13501"/>
    </source>
</evidence>
<feature type="domain" description="Sulphur oxidation protein SoxZ" evidence="1">
    <location>
        <begin position="176"/>
        <end position="266"/>
    </location>
</feature>
<dbReference type="Pfam" id="PF08770">
    <property type="entry name" value="SoxZ"/>
    <property type="match status" value="1"/>
</dbReference>
<dbReference type="NCBIfam" id="TIGR04490">
    <property type="entry name" value="SoxZ_true"/>
    <property type="match status" value="1"/>
</dbReference>
<accession>A0A2A4HL53</accession>
<proteinExistence type="predicted"/>
<dbReference type="InterPro" id="IPR006311">
    <property type="entry name" value="TAT_signal"/>
</dbReference>
<dbReference type="OrthoDB" id="9795530at2"/>
<gene>
    <name evidence="3" type="primary">soxZ</name>
    <name evidence="3" type="ORF">CPA45_15300</name>
</gene>
<keyword evidence="4" id="KW-1185">Reference proteome</keyword>
<dbReference type="InterPro" id="IPR014756">
    <property type="entry name" value="Ig_E-set"/>
</dbReference>
<sequence length="272" mass="30130">MSHSYRIKTALSRRKVLQHGAAGLGLILLSPFAWASEAWQQLDAAKQILNGATPITQGLTLDLPHVSEDGSAVPLGIQFNGDLADDDYLTDIHLFAAGNPQPEIATFRLNELSRYPDIATRVRLNETQHVVAIAKSHQGQTFAVSQEVRITVSGCLMRSEDSQTEPLTNPRVSVNQQVAAGDSLEVRTLINHPMETGLREDSSGERLPRHIIEQFTVRLGDEVAFEAELHQSISANPYLRFHLTPHQSGELVFEWQDDQDNQARHTSELSVS</sequence>
<name>A0A2A4HL53_9GAMM</name>
<evidence type="ECO:0000259" key="1">
    <source>
        <dbReference type="Pfam" id="PF08770"/>
    </source>
</evidence>
<dbReference type="RefSeq" id="WP_096652930.1">
    <property type="nucleotide sequence ID" value="NZ_NWUX01000015.1"/>
</dbReference>
<comment type="caution">
    <text evidence="3">The sequence shown here is derived from an EMBL/GenBank/DDBJ whole genome shotgun (WGS) entry which is preliminary data.</text>
</comment>
<dbReference type="Pfam" id="PF13501">
    <property type="entry name" value="SoxY"/>
    <property type="match status" value="1"/>
</dbReference>
<dbReference type="SUPFAM" id="SSF81296">
    <property type="entry name" value="E set domains"/>
    <property type="match status" value="1"/>
</dbReference>
<dbReference type="PROSITE" id="PS51318">
    <property type="entry name" value="TAT"/>
    <property type="match status" value="1"/>
</dbReference>
<dbReference type="Gene3D" id="2.60.40.2470">
    <property type="entry name" value="SoxY domain"/>
    <property type="match status" value="1"/>
</dbReference>
<evidence type="ECO:0000313" key="4">
    <source>
        <dbReference type="Proteomes" id="UP000218677"/>
    </source>
</evidence>
<dbReference type="Gene3D" id="2.60.40.10">
    <property type="entry name" value="Immunoglobulins"/>
    <property type="match status" value="1"/>
</dbReference>
<dbReference type="AlphaFoldDB" id="A0A2A4HL53"/>
<dbReference type="InterPro" id="IPR038162">
    <property type="entry name" value="SoxY_sf"/>
</dbReference>
<dbReference type="Proteomes" id="UP000218677">
    <property type="component" value="Unassembled WGS sequence"/>
</dbReference>
<dbReference type="InterPro" id="IPR013783">
    <property type="entry name" value="Ig-like_fold"/>
</dbReference>